<dbReference type="OrthoDB" id="4067138at2759"/>
<dbReference type="InterPro" id="IPR013960">
    <property type="entry name" value="DASH_Duo1"/>
</dbReference>
<dbReference type="GO" id="GO:0051301">
    <property type="term" value="P:cell division"/>
    <property type="evidence" value="ECO:0007669"/>
    <property type="project" value="UniProtKB-KW"/>
</dbReference>
<keyword evidence="5" id="KW-0158">Chromosome</keyword>
<dbReference type="PANTHER" id="PTHR28216">
    <property type="entry name" value="DASH COMPLEX SUBUNIT DUO1"/>
    <property type="match status" value="1"/>
</dbReference>
<keyword evidence="6" id="KW-0963">Cytoplasm</keyword>
<keyword evidence="7" id="KW-0132">Cell division</keyword>
<comment type="similarity">
    <text evidence="4">Belongs to the DASH complex DUO1 family.</text>
</comment>
<evidence type="ECO:0000256" key="19">
    <source>
        <dbReference type="SAM" id="MobiDB-lite"/>
    </source>
</evidence>
<dbReference type="GO" id="GO:0000278">
    <property type="term" value="P:mitotic cell cycle"/>
    <property type="evidence" value="ECO:0007669"/>
    <property type="project" value="InterPro"/>
</dbReference>
<evidence type="ECO:0000256" key="1">
    <source>
        <dbReference type="ARBA" id="ARBA00004123"/>
    </source>
</evidence>
<evidence type="ECO:0000313" key="20">
    <source>
        <dbReference type="EMBL" id="AMD19819.1"/>
    </source>
</evidence>
<dbReference type="AlphaFoldDB" id="A0A120K1W7"/>
<keyword evidence="21" id="KW-1185">Reference proteome</keyword>
<name>A0A120K1W7_9SACH</name>
<protein>
    <recommendedName>
        <fullName evidence="17">DASH complex subunit DUO1</fullName>
    </recommendedName>
    <alternativeName>
        <fullName evidence="18">Outer kinetochore protein DUO1</fullName>
    </alternativeName>
</protein>
<dbReference type="STRING" id="45286.A0A120K1W7"/>
<proteinExistence type="inferred from homology"/>
<dbReference type="PANTHER" id="PTHR28216:SF1">
    <property type="entry name" value="DASH COMPLEX SUBUNIT DUO1"/>
    <property type="match status" value="1"/>
</dbReference>
<keyword evidence="15" id="KW-0131">Cell cycle</keyword>
<organism evidence="20 21">
    <name type="scientific">Eremothecium sinecaudum</name>
    <dbReference type="NCBI Taxonomy" id="45286"/>
    <lineage>
        <taxon>Eukaryota</taxon>
        <taxon>Fungi</taxon>
        <taxon>Dikarya</taxon>
        <taxon>Ascomycota</taxon>
        <taxon>Saccharomycotina</taxon>
        <taxon>Saccharomycetes</taxon>
        <taxon>Saccharomycetales</taxon>
        <taxon>Saccharomycetaceae</taxon>
        <taxon>Eremothecium</taxon>
    </lineage>
</organism>
<evidence type="ECO:0000256" key="17">
    <source>
        <dbReference type="ARBA" id="ARBA00044152"/>
    </source>
</evidence>
<dbReference type="Pfam" id="PF08651">
    <property type="entry name" value="DASH_Duo1"/>
    <property type="match status" value="1"/>
</dbReference>
<keyword evidence="11" id="KW-0995">Kinetochore</keyword>
<keyword evidence="10" id="KW-0159">Chromosome partition</keyword>
<keyword evidence="8" id="KW-0493">Microtubule</keyword>
<evidence type="ECO:0000313" key="21">
    <source>
        <dbReference type="Proteomes" id="UP000243052"/>
    </source>
</evidence>
<dbReference type="GO" id="GO:0042729">
    <property type="term" value="C:DASH complex"/>
    <property type="evidence" value="ECO:0007669"/>
    <property type="project" value="InterPro"/>
</dbReference>
<keyword evidence="16" id="KW-0137">Centromere</keyword>
<evidence type="ECO:0000256" key="13">
    <source>
        <dbReference type="ARBA" id="ARBA00023212"/>
    </source>
</evidence>
<reference evidence="20 21" key="1">
    <citation type="submission" date="2016-01" db="EMBL/GenBank/DDBJ databases">
        <title>Genome sequence of the yeast Holleya sinecauda.</title>
        <authorList>
            <person name="Dietrich F.S."/>
        </authorList>
    </citation>
    <scope>NUCLEOTIDE SEQUENCE [LARGE SCALE GENOMIC DNA]</scope>
    <source>
        <strain evidence="20 21">ATCC 58844</strain>
    </source>
</reference>
<evidence type="ECO:0000256" key="3">
    <source>
        <dbReference type="ARBA" id="ARBA00004629"/>
    </source>
</evidence>
<evidence type="ECO:0000256" key="9">
    <source>
        <dbReference type="ARBA" id="ARBA00022776"/>
    </source>
</evidence>
<sequence>MPEEDISAQNIDKLIPRIFDQMRSNQVNNTKKTVETTPWFTSSSISTSVLLKELEQLDKIIPVIKHLNGSLRNSTMDNLSRIKMTCRSVNKVLDSWLKIQSQASYVGELMDDDEYLQYIEETKGDEAKCADYMNKKRLQVEELRRKVDEKLKPVDSITVHAPPLRKGMKTTTLGARGRMQGSGIPKGKSEAVSKVRSGYTRGDAAKGRKLFR</sequence>
<evidence type="ECO:0000256" key="14">
    <source>
        <dbReference type="ARBA" id="ARBA00023242"/>
    </source>
</evidence>
<comment type="subcellular location">
    <subcellularLocation>
        <location evidence="3">Chromosome</location>
        <location evidence="3">Centromere</location>
        <location evidence="3">Kinetochore</location>
    </subcellularLocation>
    <subcellularLocation>
        <location evidence="2">Cytoplasm</location>
        <location evidence="2">Cytoskeleton</location>
        <location evidence="2">Spindle</location>
    </subcellularLocation>
    <subcellularLocation>
        <location evidence="1">Nucleus</location>
    </subcellularLocation>
</comment>
<evidence type="ECO:0000256" key="4">
    <source>
        <dbReference type="ARBA" id="ARBA00005366"/>
    </source>
</evidence>
<dbReference type="EMBL" id="CP014243">
    <property type="protein sequence ID" value="AMD19819.1"/>
    <property type="molecule type" value="Genomic_DNA"/>
</dbReference>
<evidence type="ECO:0000256" key="11">
    <source>
        <dbReference type="ARBA" id="ARBA00022838"/>
    </source>
</evidence>
<evidence type="ECO:0000256" key="12">
    <source>
        <dbReference type="ARBA" id="ARBA00023054"/>
    </source>
</evidence>
<gene>
    <name evidence="20" type="ORF">AW171_hschr31672</name>
</gene>
<evidence type="ECO:0000256" key="8">
    <source>
        <dbReference type="ARBA" id="ARBA00022701"/>
    </source>
</evidence>
<evidence type="ECO:0000256" key="15">
    <source>
        <dbReference type="ARBA" id="ARBA00023306"/>
    </source>
</evidence>
<evidence type="ECO:0000256" key="7">
    <source>
        <dbReference type="ARBA" id="ARBA00022618"/>
    </source>
</evidence>
<dbReference type="GO" id="GO:0072686">
    <property type="term" value="C:mitotic spindle"/>
    <property type="evidence" value="ECO:0007669"/>
    <property type="project" value="InterPro"/>
</dbReference>
<evidence type="ECO:0000256" key="10">
    <source>
        <dbReference type="ARBA" id="ARBA00022829"/>
    </source>
</evidence>
<dbReference type="Proteomes" id="UP000243052">
    <property type="component" value="Chromosome iii"/>
</dbReference>
<dbReference type="GO" id="GO:0007059">
    <property type="term" value="P:chromosome segregation"/>
    <property type="evidence" value="ECO:0007669"/>
    <property type="project" value="UniProtKB-KW"/>
</dbReference>
<keyword evidence="12" id="KW-0175">Coiled coil</keyword>
<dbReference type="GO" id="GO:0005874">
    <property type="term" value="C:microtubule"/>
    <property type="evidence" value="ECO:0007669"/>
    <property type="project" value="UniProtKB-KW"/>
</dbReference>
<feature type="region of interest" description="Disordered" evidence="19">
    <location>
        <begin position="175"/>
        <end position="212"/>
    </location>
</feature>
<dbReference type="RefSeq" id="XP_017986815.1">
    <property type="nucleotide sequence ID" value="XM_018131297.1"/>
</dbReference>
<dbReference type="GeneID" id="28723036"/>
<keyword evidence="14" id="KW-0539">Nucleus</keyword>
<keyword evidence="9" id="KW-0498">Mitosis</keyword>
<accession>A0A120K1W7</accession>
<evidence type="ECO:0000256" key="6">
    <source>
        <dbReference type="ARBA" id="ARBA00022490"/>
    </source>
</evidence>
<evidence type="ECO:0000256" key="5">
    <source>
        <dbReference type="ARBA" id="ARBA00022454"/>
    </source>
</evidence>
<evidence type="ECO:0000256" key="2">
    <source>
        <dbReference type="ARBA" id="ARBA00004186"/>
    </source>
</evidence>
<evidence type="ECO:0000256" key="16">
    <source>
        <dbReference type="ARBA" id="ARBA00023328"/>
    </source>
</evidence>
<keyword evidence="13" id="KW-0206">Cytoskeleton</keyword>
<evidence type="ECO:0000256" key="18">
    <source>
        <dbReference type="ARBA" id="ARBA00044358"/>
    </source>
</evidence>